<feature type="compositionally biased region" description="Basic and acidic residues" evidence="1">
    <location>
        <begin position="19"/>
        <end position="31"/>
    </location>
</feature>
<proteinExistence type="predicted"/>
<name>A0A5B0LTD2_PUCGR</name>
<evidence type="ECO:0000313" key="3">
    <source>
        <dbReference type="EMBL" id="KAA1132939.1"/>
    </source>
</evidence>
<keyword evidence="4" id="KW-1185">Reference proteome</keyword>
<dbReference type="EMBL" id="VDEP01000074">
    <property type="protein sequence ID" value="KAA1132939.1"/>
    <property type="molecule type" value="Genomic_DNA"/>
</dbReference>
<accession>A0A5B0LTD2</accession>
<evidence type="ECO:0000313" key="2">
    <source>
        <dbReference type="EMBL" id="KAA1067080.1"/>
    </source>
</evidence>
<gene>
    <name evidence="2" type="ORF">PGT21_001247</name>
    <name evidence="3" type="ORF">PGTUg99_005077</name>
</gene>
<dbReference type="Proteomes" id="UP000325313">
    <property type="component" value="Unassembled WGS sequence"/>
</dbReference>
<dbReference type="EMBL" id="VSWC01000185">
    <property type="protein sequence ID" value="KAA1067080.1"/>
    <property type="molecule type" value="Genomic_DNA"/>
</dbReference>
<evidence type="ECO:0000313" key="5">
    <source>
        <dbReference type="Proteomes" id="UP000325313"/>
    </source>
</evidence>
<evidence type="ECO:0000256" key="1">
    <source>
        <dbReference type="SAM" id="MobiDB-lite"/>
    </source>
</evidence>
<feature type="region of interest" description="Disordered" evidence="1">
    <location>
        <begin position="1"/>
        <end position="33"/>
    </location>
</feature>
<sequence length="78" mass="8979">MDEKRYNNNQSFDSLNPADVRRNHRAPDSKAEVGSWVKTVFHSRRLVQVLQSREGVVVNRRAEAYVDSTMDLSDTRAT</sequence>
<dbReference type="Proteomes" id="UP000324748">
    <property type="component" value="Unassembled WGS sequence"/>
</dbReference>
<comment type="caution">
    <text evidence="2">The sequence shown here is derived from an EMBL/GenBank/DDBJ whole genome shotgun (WGS) entry which is preliminary data.</text>
</comment>
<reference evidence="4 5" key="1">
    <citation type="submission" date="2019-05" db="EMBL/GenBank/DDBJ databases">
        <title>Emergence of the Ug99 lineage of the wheat stem rust pathogen through somatic hybridization.</title>
        <authorList>
            <person name="Li F."/>
            <person name="Upadhyaya N.M."/>
            <person name="Sperschneider J."/>
            <person name="Matny O."/>
            <person name="Nguyen-Phuc H."/>
            <person name="Mago R."/>
            <person name="Raley C."/>
            <person name="Miller M.E."/>
            <person name="Silverstein K.A.T."/>
            <person name="Henningsen E."/>
            <person name="Hirsch C.D."/>
            <person name="Visser B."/>
            <person name="Pretorius Z.A."/>
            <person name="Steffenson B.J."/>
            <person name="Schwessinger B."/>
            <person name="Dodds P.N."/>
            <person name="Figueroa M."/>
        </authorList>
    </citation>
    <scope>NUCLEOTIDE SEQUENCE [LARGE SCALE GENOMIC DNA]</scope>
    <source>
        <strain evidence="2">21-0</strain>
        <strain evidence="3 5">Ug99</strain>
    </source>
</reference>
<protein>
    <submittedName>
        <fullName evidence="2">Uncharacterized protein</fullName>
    </submittedName>
</protein>
<organism evidence="2 4">
    <name type="scientific">Puccinia graminis f. sp. tritici</name>
    <dbReference type="NCBI Taxonomy" id="56615"/>
    <lineage>
        <taxon>Eukaryota</taxon>
        <taxon>Fungi</taxon>
        <taxon>Dikarya</taxon>
        <taxon>Basidiomycota</taxon>
        <taxon>Pucciniomycotina</taxon>
        <taxon>Pucciniomycetes</taxon>
        <taxon>Pucciniales</taxon>
        <taxon>Pucciniaceae</taxon>
        <taxon>Puccinia</taxon>
    </lineage>
</organism>
<evidence type="ECO:0000313" key="4">
    <source>
        <dbReference type="Proteomes" id="UP000324748"/>
    </source>
</evidence>
<dbReference type="AlphaFoldDB" id="A0A5B0LTD2"/>